<evidence type="ECO:0000256" key="2">
    <source>
        <dbReference type="ARBA" id="ARBA00009604"/>
    </source>
</evidence>
<feature type="domain" description="Enolase C-terminal TIM barrel" evidence="13">
    <location>
        <begin position="142"/>
        <end position="424"/>
    </location>
</feature>
<keyword evidence="6 10" id="KW-0460">Magnesium</keyword>
<comment type="subcellular location">
    <subcellularLocation>
        <location evidence="10">Cytoplasm</location>
    </subcellularLocation>
    <subcellularLocation>
        <location evidence="10">Secreted</location>
    </subcellularLocation>
    <subcellularLocation>
        <location evidence="10">Cell surface</location>
    </subcellularLocation>
    <text evidence="10">Fractions of enolase are present in both the cytoplasm and on the cell surface.</text>
</comment>
<dbReference type="EC" id="4.2.1.11" evidence="3 10"/>
<dbReference type="SUPFAM" id="SSF54826">
    <property type="entry name" value="Enolase N-terminal domain-like"/>
    <property type="match status" value="1"/>
</dbReference>
<keyword evidence="5 10" id="KW-0964">Secreted</keyword>
<accession>A0A7S7NK47</accession>
<feature type="binding site" evidence="10">
    <location>
        <position position="341"/>
    </location>
    <ligand>
        <name>(2R)-2-phosphoglycerate</name>
        <dbReference type="ChEBI" id="CHEBI:58289"/>
    </ligand>
</feature>
<feature type="active site" description="Proton donor" evidence="10 11">
    <location>
        <position position="209"/>
    </location>
</feature>
<dbReference type="SFLD" id="SFLDF00002">
    <property type="entry name" value="enolase"/>
    <property type="match status" value="1"/>
</dbReference>
<reference evidence="15 16" key="1">
    <citation type="submission" date="2020-10" db="EMBL/GenBank/DDBJ databases">
        <title>Complete genome sequence of Paludibaculum fermentans P105T, a facultatively anaerobic acidobacterium capable of dissimilatory Fe(III) reduction.</title>
        <authorList>
            <person name="Dedysh S.N."/>
            <person name="Beletsky A.V."/>
            <person name="Kulichevskaya I.S."/>
            <person name="Mardanov A.V."/>
            <person name="Ravin N.V."/>
        </authorList>
    </citation>
    <scope>NUCLEOTIDE SEQUENCE [LARGE SCALE GENOMIC DNA]</scope>
    <source>
        <strain evidence="15 16">P105</strain>
    </source>
</reference>
<evidence type="ECO:0000256" key="4">
    <source>
        <dbReference type="ARBA" id="ARBA00017068"/>
    </source>
</evidence>
<keyword evidence="8 10" id="KW-0456">Lyase</keyword>
<evidence type="ECO:0000259" key="14">
    <source>
        <dbReference type="SMART" id="SM01193"/>
    </source>
</evidence>
<comment type="similarity">
    <text evidence="2 10">Belongs to the enolase family.</text>
</comment>
<dbReference type="UniPathway" id="UPA00109">
    <property type="reaction ID" value="UER00187"/>
</dbReference>
<dbReference type="AlphaFoldDB" id="A0A7S7NK47"/>
<dbReference type="Pfam" id="PF00113">
    <property type="entry name" value="Enolase_C"/>
    <property type="match status" value="1"/>
</dbReference>
<evidence type="ECO:0000313" key="15">
    <source>
        <dbReference type="EMBL" id="QOY85039.1"/>
    </source>
</evidence>
<dbReference type="SMART" id="SM01192">
    <property type="entry name" value="Enolase_C"/>
    <property type="match status" value="1"/>
</dbReference>
<dbReference type="GO" id="GO:0004634">
    <property type="term" value="F:phosphopyruvate hydratase activity"/>
    <property type="evidence" value="ECO:0007669"/>
    <property type="project" value="UniProtKB-UniRule"/>
</dbReference>
<gene>
    <name evidence="10 15" type="primary">eno</name>
    <name evidence="15" type="ORF">IRI77_19515</name>
</gene>
<comment type="pathway">
    <text evidence="1 10">Carbohydrate degradation; glycolysis; pyruvate from D-glyceraldehyde 3-phosphate: step 4/5.</text>
</comment>
<evidence type="ECO:0000313" key="16">
    <source>
        <dbReference type="Proteomes" id="UP000593892"/>
    </source>
</evidence>
<dbReference type="PRINTS" id="PR00148">
    <property type="entry name" value="ENOLASE"/>
</dbReference>
<dbReference type="InterPro" id="IPR029017">
    <property type="entry name" value="Enolase-like_N"/>
</dbReference>
<keyword evidence="10 12" id="KW-0479">Metal-binding</keyword>
<evidence type="ECO:0000259" key="13">
    <source>
        <dbReference type="SMART" id="SM01192"/>
    </source>
</evidence>
<dbReference type="RefSeq" id="WP_194446709.1">
    <property type="nucleotide sequence ID" value="NZ_CP063849.1"/>
</dbReference>
<evidence type="ECO:0000256" key="1">
    <source>
        <dbReference type="ARBA" id="ARBA00005031"/>
    </source>
</evidence>
<feature type="domain" description="Enolase N-terminal" evidence="14">
    <location>
        <begin position="5"/>
        <end position="135"/>
    </location>
</feature>
<dbReference type="GO" id="GO:0009986">
    <property type="term" value="C:cell surface"/>
    <property type="evidence" value="ECO:0007669"/>
    <property type="project" value="UniProtKB-SubCell"/>
</dbReference>
<comment type="catalytic activity">
    <reaction evidence="10">
        <text>(2R)-2-phosphoglycerate = phosphoenolpyruvate + H2O</text>
        <dbReference type="Rhea" id="RHEA:10164"/>
        <dbReference type="ChEBI" id="CHEBI:15377"/>
        <dbReference type="ChEBI" id="CHEBI:58289"/>
        <dbReference type="ChEBI" id="CHEBI:58702"/>
        <dbReference type="EC" id="4.2.1.11"/>
    </reaction>
</comment>
<dbReference type="InterPro" id="IPR020809">
    <property type="entry name" value="Enolase_CS"/>
</dbReference>
<name>A0A7S7NK47_PALFE</name>
<dbReference type="GO" id="GO:0000015">
    <property type="term" value="C:phosphopyruvate hydratase complex"/>
    <property type="evidence" value="ECO:0007669"/>
    <property type="project" value="InterPro"/>
</dbReference>
<dbReference type="HAMAP" id="MF_00318">
    <property type="entry name" value="Enolase"/>
    <property type="match status" value="1"/>
</dbReference>
<dbReference type="NCBIfam" id="TIGR01060">
    <property type="entry name" value="eno"/>
    <property type="match status" value="1"/>
</dbReference>
<dbReference type="GO" id="GO:0005576">
    <property type="term" value="C:extracellular region"/>
    <property type="evidence" value="ECO:0007669"/>
    <property type="project" value="UniProtKB-SubCell"/>
</dbReference>
<dbReference type="Pfam" id="PF03952">
    <property type="entry name" value="Enolase_N"/>
    <property type="match status" value="1"/>
</dbReference>
<dbReference type="Proteomes" id="UP000593892">
    <property type="component" value="Chromosome"/>
</dbReference>
<comment type="cofactor">
    <cofactor evidence="10">
        <name>Mg(2+)</name>
        <dbReference type="ChEBI" id="CHEBI:18420"/>
    </cofactor>
    <text evidence="10">Binds a second Mg(2+) ion via substrate during catalysis.</text>
</comment>
<dbReference type="PANTHER" id="PTHR11902">
    <property type="entry name" value="ENOLASE"/>
    <property type="match status" value="1"/>
</dbReference>
<protein>
    <recommendedName>
        <fullName evidence="4 10">Enolase</fullName>
        <ecNumber evidence="3 10">4.2.1.11</ecNumber>
    </recommendedName>
    <alternativeName>
        <fullName evidence="10">2-phospho-D-glycerate hydro-lyase</fullName>
    </alternativeName>
    <alternativeName>
        <fullName evidence="10">2-phosphoglycerate dehydratase</fullName>
    </alternativeName>
</protein>
<feature type="binding site" evidence="10">
    <location>
        <position position="371"/>
    </location>
    <ligand>
        <name>(2R)-2-phosphoglycerate</name>
        <dbReference type="ChEBI" id="CHEBI:58289"/>
    </ligand>
</feature>
<dbReference type="GO" id="GO:0006096">
    <property type="term" value="P:glycolytic process"/>
    <property type="evidence" value="ECO:0007669"/>
    <property type="project" value="UniProtKB-UniRule"/>
</dbReference>
<comment type="cofactor">
    <cofactor evidence="12">
        <name>Mg(2+)</name>
        <dbReference type="ChEBI" id="CHEBI:18420"/>
    </cofactor>
    <text evidence="12">Mg(2+) is required for catalysis and for stabilizing the dimer.</text>
</comment>
<dbReference type="InterPro" id="IPR000941">
    <property type="entry name" value="Enolase"/>
</dbReference>
<dbReference type="KEGG" id="pfer:IRI77_19515"/>
<dbReference type="SUPFAM" id="SSF51604">
    <property type="entry name" value="Enolase C-terminal domain-like"/>
    <property type="match status" value="1"/>
</dbReference>
<dbReference type="Gene3D" id="3.20.20.120">
    <property type="entry name" value="Enolase-like C-terminal domain"/>
    <property type="match status" value="1"/>
</dbReference>
<evidence type="ECO:0000256" key="6">
    <source>
        <dbReference type="ARBA" id="ARBA00022842"/>
    </source>
</evidence>
<feature type="binding site" evidence="10 12">
    <location>
        <position position="289"/>
    </location>
    <ligand>
        <name>Mg(2+)</name>
        <dbReference type="ChEBI" id="CHEBI:18420"/>
    </ligand>
</feature>
<evidence type="ECO:0000256" key="8">
    <source>
        <dbReference type="ARBA" id="ARBA00023239"/>
    </source>
</evidence>
<proteinExistence type="inferred from homology"/>
<organism evidence="15 16">
    <name type="scientific">Paludibaculum fermentans</name>
    <dbReference type="NCBI Taxonomy" id="1473598"/>
    <lineage>
        <taxon>Bacteria</taxon>
        <taxon>Pseudomonadati</taxon>
        <taxon>Acidobacteriota</taxon>
        <taxon>Terriglobia</taxon>
        <taxon>Bryobacterales</taxon>
        <taxon>Bryobacteraceae</taxon>
        <taxon>Paludibaculum</taxon>
    </lineage>
</organism>
<keyword evidence="16" id="KW-1185">Reference proteome</keyword>
<dbReference type="GO" id="GO:0000287">
    <property type="term" value="F:magnesium ion binding"/>
    <property type="evidence" value="ECO:0007669"/>
    <property type="project" value="UniProtKB-UniRule"/>
</dbReference>
<dbReference type="SFLD" id="SFLDS00001">
    <property type="entry name" value="Enolase"/>
    <property type="match status" value="1"/>
</dbReference>
<feature type="binding site" evidence="10">
    <location>
        <position position="370"/>
    </location>
    <ligand>
        <name>(2R)-2-phosphoglycerate</name>
        <dbReference type="ChEBI" id="CHEBI:58289"/>
    </ligand>
</feature>
<dbReference type="EMBL" id="CP063849">
    <property type="protein sequence ID" value="QOY85039.1"/>
    <property type="molecule type" value="Genomic_DNA"/>
</dbReference>
<sequence length="426" mass="46041">MSLTIARLRALQILDSRGVPTLEVEATLSNGVAATAQVPSGASTGRHEAVELRDGDPQRYAGKGVTRACRNVETELAAAVTGMDATNQAALDRRMIELDGTASKARLGANAILGISCAVARAVSLTNHEPLWQTLSRQHGTKPSMPLPMVNILSGGLHAGRQVEFQDFLAVAHGLPTYSESLHAIVSIHRETRKILDDRGYLVTGVADEGGWGPQLPSNEAALIILTQAIENAGFKPGDEVSIAIDAASSHFYEDGRYVLRSEGRTLEVDELIDLYENWAGQYPIRSLEDGLDQDDWAGWARLTQRLAGRMQLIGDDFFTTNPIRLRQGIANHSANAVLVKMNQIGTITETFEVLQLAAQAGWRAVVSARSGETEDNFLADLACASGAGQIKVGSITRSSRLSKYNRLLALERDGQLTWTASSPWF</sequence>
<comment type="function">
    <text evidence="9 10">Catalyzes the reversible conversion of 2-phosphoglycerate (2-PG) into phosphoenolpyruvate (PEP). It is essential for the degradation of carbohydrates via glycolysis.</text>
</comment>
<evidence type="ECO:0000256" key="7">
    <source>
        <dbReference type="ARBA" id="ARBA00023152"/>
    </source>
</evidence>
<keyword evidence="7 10" id="KW-0324">Glycolysis</keyword>
<evidence type="ECO:0000256" key="10">
    <source>
        <dbReference type="HAMAP-Rule" id="MF_00318"/>
    </source>
</evidence>
<dbReference type="PROSITE" id="PS00164">
    <property type="entry name" value="ENOLASE"/>
    <property type="match status" value="1"/>
</dbReference>
<feature type="active site" description="Proton acceptor" evidence="10 11">
    <location>
        <position position="341"/>
    </location>
</feature>
<dbReference type="InterPro" id="IPR020810">
    <property type="entry name" value="Enolase_C"/>
</dbReference>
<feature type="binding site" evidence="10">
    <location>
        <position position="166"/>
    </location>
    <ligand>
        <name>(2R)-2-phosphoglycerate</name>
        <dbReference type="ChEBI" id="CHEBI:58289"/>
    </ligand>
</feature>
<dbReference type="PIRSF" id="PIRSF001400">
    <property type="entry name" value="Enolase"/>
    <property type="match status" value="1"/>
</dbReference>
<dbReference type="CDD" id="cd03313">
    <property type="entry name" value="enolase"/>
    <property type="match status" value="1"/>
</dbReference>
<dbReference type="InterPro" id="IPR036849">
    <property type="entry name" value="Enolase-like_C_sf"/>
</dbReference>
<keyword evidence="15" id="KW-0670">Pyruvate</keyword>
<dbReference type="Gene3D" id="3.30.390.10">
    <property type="entry name" value="Enolase-like, N-terminal domain"/>
    <property type="match status" value="1"/>
</dbReference>
<evidence type="ECO:0000256" key="3">
    <source>
        <dbReference type="ARBA" id="ARBA00012058"/>
    </source>
</evidence>
<keyword evidence="10" id="KW-0963">Cytoplasm</keyword>
<evidence type="ECO:0000256" key="12">
    <source>
        <dbReference type="PIRSR" id="PIRSR001400-3"/>
    </source>
</evidence>
<dbReference type="PANTHER" id="PTHR11902:SF1">
    <property type="entry name" value="ENOLASE"/>
    <property type="match status" value="1"/>
</dbReference>
<feature type="binding site" evidence="10 12">
    <location>
        <position position="316"/>
    </location>
    <ligand>
        <name>Mg(2+)</name>
        <dbReference type="ChEBI" id="CHEBI:18420"/>
    </ligand>
</feature>
<evidence type="ECO:0000256" key="11">
    <source>
        <dbReference type="PIRSR" id="PIRSR001400-1"/>
    </source>
</evidence>
<dbReference type="InterPro" id="IPR020811">
    <property type="entry name" value="Enolase_N"/>
</dbReference>
<dbReference type="SFLD" id="SFLDG00178">
    <property type="entry name" value="enolase"/>
    <property type="match status" value="1"/>
</dbReference>
<dbReference type="SMART" id="SM01193">
    <property type="entry name" value="Enolase_N"/>
    <property type="match status" value="1"/>
</dbReference>
<evidence type="ECO:0000256" key="9">
    <source>
        <dbReference type="ARBA" id="ARBA00045763"/>
    </source>
</evidence>
<feature type="binding site" evidence="10 12">
    <location>
        <position position="246"/>
    </location>
    <ligand>
        <name>Mg(2+)</name>
        <dbReference type="ChEBI" id="CHEBI:18420"/>
    </ligand>
</feature>
<evidence type="ECO:0000256" key="5">
    <source>
        <dbReference type="ARBA" id="ARBA00022525"/>
    </source>
</evidence>
<feature type="binding site" evidence="10">
    <location>
        <position position="392"/>
    </location>
    <ligand>
        <name>(2R)-2-phosphoglycerate</name>
        <dbReference type="ChEBI" id="CHEBI:58289"/>
    </ligand>
</feature>